<dbReference type="Proteomes" id="UP000569732">
    <property type="component" value="Unassembled WGS sequence"/>
</dbReference>
<evidence type="ECO:0008006" key="3">
    <source>
        <dbReference type="Google" id="ProtNLM"/>
    </source>
</evidence>
<reference evidence="1 2" key="1">
    <citation type="submission" date="2020-07" db="EMBL/GenBank/DDBJ databases">
        <title>Endozoicomonas sp. nov., isolated from sediment.</title>
        <authorList>
            <person name="Gu T."/>
        </authorList>
    </citation>
    <scope>NUCLEOTIDE SEQUENCE [LARGE SCALE GENOMIC DNA]</scope>
    <source>
        <strain evidence="1 2">SM1973</strain>
    </source>
</reference>
<protein>
    <recommendedName>
        <fullName evidence="3">WGR domain-containing protein</fullName>
    </recommendedName>
</protein>
<keyword evidence="2" id="KW-1185">Reference proteome</keyword>
<proteinExistence type="predicted"/>
<evidence type="ECO:0000313" key="1">
    <source>
        <dbReference type="EMBL" id="NYZ66326.1"/>
    </source>
</evidence>
<name>A0A853IFN2_9GAMM</name>
<accession>A0A853IFN2</accession>
<dbReference type="RefSeq" id="WP_180568352.1">
    <property type="nucleotide sequence ID" value="NZ_JACCKB010000012.1"/>
</dbReference>
<comment type="caution">
    <text evidence="1">The sequence shown here is derived from an EMBL/GenBank/DDBJ whole genome shotgun (WGS) entry which is preliminary data.</text>
</comment>
<evidence type="ECO:0000313" key="2">
    <source>
        <dbReference type="Proteomes" id="UP000569732"/>
    </source>
</evidence>
<dbReference type="EMBL" id="JACCKB010000012">
    <property type="protein sequence ID" value="NYZ66326.1"/>
    <property type="molecule type" value="Genomic_DNA"/>
</dbReference>
<gene>
    <name evidence="1" type="ORF">H0A36_09915</name>
</gene>
<sequence>MYVYLTKEAPNQIPALFVIVKLEHDLTNHWLIRQISGLAKYQRQVACDKYEAFNSFNQAFYRFQQLIELRAEQGYKVQ</sequence>
<dbReference type="AlphaFoldDB" id="A0A853IFN2"/>
<organism evidence="1 2">
    <name type="scientific">Spartinivicinus marinus</name>
    <dbReference type="NCBI Taxonomy" id="2994442"/>
    <lineage>
        <taxon>Bacteria</taxon>
        <taxon>Pseudomonadati</taxon>
        <taxon>Pseudomonadota</taxon>
        <taxon>Gammaproteobacteria</taxon>
        <taxon>Oceanospirillales</taxon>
        <taxon>Zooshikellaceae</taxon>
        <taxon>Spartinivicinus</taxon>
    </lineage>
</organism>